<name>A0AAE3VTN0_9HYPH</name>
<evidence type="ECO:0000256" key="3">
    <source>
        <dbReference type="ARBA" id="ARBA00022448"/>
    </source>
</evidence>
<dbReference type="PROSITE" id="PS50850">
    <property type="entry name" value="MFS"/>
    <property type="match status" value="1"/>
</dbReference>
<keyword evidence="12" id="KW-1185">Reference proteome</keyword>
<feature type="transmembrane region" description="Helical" evidence="9">
    <location>
        <begin position="42"/>
        <end position="62"/>
    </location>
</feature>
<dbReference type="InterPro" id="IPR005829">
    <property type="entry name" value="Sugar_transporter_CS"/>
</dbReference>
<keyword evidence="3 7" id="KW-0813">Transport</keyword>
<accession>A0AAE3VTN0</accession>
<dbReference type="NCBIfam" id="TIGR00879">
    <property type="entry name" value="SP"/>
    <property type="match status" value="1"/>
</dbReference>
<dbReference type="GO" id="GO:0016020">
    <property type="term" value="C:membrane"/>
    <property type="evidence" value="ECO:0007669"/>
    <property type="project" value="UniProtKB-SubCell"/>
</dbReference>
<dbReference type="InterPro" id="IPR050814">
    <property type="entry name" value="Myo-inositol_Transporter"/>
</dbReference>
<keyword evidence="6 9" id="KW-0472">Membrane</keyword>
<evidence type="ECO:0000256" key="1">
    <source>
        <dbReference type="ARBA" id="ARBA00004141"/>
    </source>
</evidence>
<dbReference type="InterPro" id="IPR003663">
    <property type="entry name" value="Sugar/inositol_transpt"/>
</dbReference>
<dbReference type="Gene3D" id="1.20.1250.20">
    <property type="entry name" value="MFS general substrate transporter like domains"/>
    <property type="match status" value="1"/>
</dbReference>
<dbReference type="RefSeq" id="WP_306887541.1">
    <property type="nucleotide sequence ID" value="NZ_JAUSUL010000006.1"/>
</dbReference>
<feature type="transmembrane region" description="Helical" evidence="9">
    <location>
        <begin position="236"/>
        <end position="261"/>
    </location>
</feature>
<dbReference type="InterPro" id="IPR036259">
    <property type="entry name" value="MFS_trans_sf"/>
</dbReference>
<comment type="similarity">
    <text evidence="2 7">Belongs to the major facilitator superfamily. Sugar transporter (TC 2.A.1.1) family.</text>
</comment>
<dbReference type="AlphaFoldDB" id="A0AAE3VTN0"/>
<evidence type="ECO:0000256" key="5">
    <source>
        <dbReference type="ARBA" id="ARBA00022989"/>
    </source>
</evidence>
<evidence type="ECO:0000256" key="7">
    <source>
        <dbReference type="RuleBase" id="RU003346"/>
    </source>
</evidence>
<dbReference type="PANTHER" id="PTHR48020">
    <property type="entry name" value="PROTON MYO-INOSITOL COTRANSPORTER"/>
    <property type="match status" value="1"/>
</dbReference>
<feature type="transmembrane region" description="Helical" evidence="9">
    <location>
        <begin position="305"/>
        <end position="327"/>
    </location>
</feature>
<dbReference type="PANTHER" id="PTHR48020:SF12">
    <property type="entry name" value="PROTON MYO-INOSITOL COTRANSPORTER"/>
    <property type="match status" value="1"/>
</dbReference>
<gene>
    <name evidence="11" type="ORF">J2S73_004106</name>
</gene>
<evidence type="ECO:0000259" key="10">
    <source>
        <dbReference type="PROSITE" id="PS50850"/>
    </source>
</evidence>
<organism evidence="11 12">
    <name type="scientific">Amorphus orientalis</name>
    <dbReference type="NCBI Taxonomy" id="649198"/>
    <lineage>
        <taxon>Bacteria</taxon>
        <taxon>Pseudomonadati</taxon>
        <taxon>Pseudomonadota</taxon>
        <taxon>Alphaproteobacteria</taxon>
        <taxon>Hyphomicrobiales</taxon>
        <taxon>Amorphaceae</taxon>
        <taxon>Amorphus</taxon>
    </lineage>
</organism>
<dbReference type="InterPro" id="IPR020846">
    <property type="entry name" value="MFS_dom"/>
</dbReference>
<feature type="transmembrane region" description="Helical" evidence="9">
    <location>
        <begin position="276"/>
        <end position="298"/>
    </location>
</feature>
<feature type="transmembrane region" description="Helical" evidence="9">
    <location>
        <begin position="133"/>
        <end position="155"/>
    </location>
</feature>
<dbReference type="EMBL" id="JAUSUL010000006">
    <property type="protein sequence ID" value="MDQ0317620.1"/>
    <property type="molecule type" value="Genomic_DNA"/>
</dbReference>
<feature type="transmembrane region" description="Helical" evidence="9">
    <location>
        <begin position="161"/>
        <end position="182"/>
    </location>
</feature>
<evidence type="ECO:0000313" key="12">
    <source>
        <dbReference type="Proteomes" id="UP001229244"/>
    </source>
</evidence>
<keyword evidence="4 9" id="KW-0812">Transmembrane</keyword>
<feature type="transmembrane region" description="Helical" evidence="9">
    <location>
        <begin position="100"/>
        <end position="121"/>
    </location>
</feature>
<dbReference type="Pfam" id="PF00083">
    <property type="entry name" value="Sugar_tr"/>
    <property type="match status" value="1"/>
</dbReference>
<evidence type="ECO:0000313" key="11">
    <source>
        <dbReference type="EMBL" id="MDQ0317620.1"/>
    </source>
</evidence>
<proteinExistence type="inferred from homology"/>
<dbReference type="PROSITE" id="PS00217">
    <property type="entry name" value="SUGAR_TRANSPORT_2"/>
    <property type="match status" value="1"/>
</dbReference>
<evidence type="ECO:0000256" key="9">
    <source>
        <dbReference type="SAM" id="Phobius"/>
    </source>
</evidence>
<dbReference type="PRINTS" id="PR00171">
    <property type="entry name" value="SUGRTRNSPORT"/>
</dbReference>
<protein>
    <submittedName>
        <fullName evidence="11">SP family galactose:H+ symporter-like MFS transporter</fullName>
    </submittedName>
</protein>
<feature type="transmembrane region" description="Helical" evidence="9">
    <location>
        <begin position="396"/>
        <end position="418"/>
    </location>
</feature>
<dbReference type="PROSITE" id="PS00216">
    <property type="entry name" value="SUGAR_TRANSPORT_1"/>
    <property type="match status" value="1"/>
</dbReference>
<sequence length="459" mass="47834">MQLIALCLSAAMVSLSGLLFGYSTASIAGSLAQIEADLTLDILGQQVLVASVPAACFIGAIAAGPSSARLGRRLVLLIAFSLAAVGNIIALSAPGYELLVAARMLVGIAVGLSSMIAPMYGAEITPARYRGTVVASFQLAVTAGILAAYATPLLLPGQQSWSLILGIGIVPSMVGLVVVALLPESPRWLLGRNRTDDARRAAERLVLELNVAEMSPMGDDVPKAALMATIRRGSTMAVLILCSFLFVLQNLSGIDGILYYAPHIFEQLGFTEGTSALAATFGLGLLNFLATVVALWMVDRAGRRPLMLVGSAFMVAGLALVIVSSVFGLPTLGLIGLGLYIVAFAVSLGPLPFVLMSELFPSTIREAGIATASATSWLFNMLVAFTFLSLVELMGLAGVIGLFMAMCVIAFVIGLFFVPETKGRSLEAIEDDVLGGTPLRRVGDGTRPLSPEAARSDAL</sequence>
<reference evidence="11" key="1">
    <citation type="submission" date="2023-07" db="EMBL/GenBank/DDBJ databases">
        <title>Genomic Encyclopedia of Type Strains, Phase IV (KMG-IV): sequencing the most valuable type-strain genomes for metagenomic binning, comparative biology and taxonomic classification.</title>
        <authorList>
            <person name="Goeker M."/>
        </authorList>
    </citation>
    <scope>NUCLEOTIDE SEQUENCE</scope>
    <source>
        <strain evidence="11">DSM 21202</strain>
    </source>
</reference>
<dbReference type="Proteomes" id="UP001229244">
    <property type="component" value="Unassembled WGS sequence"/>
</dbReference>
<dbReference type="GO" id="GO:0022857">
    <property type="term" value="F:transmembrane transporter activity"/>
    <property type="evidence" value="ECO:0007669"/>
    <property type="project" value="InterPro"/>
</dbReference>
<evidence type="ECO:0000256" key="6">
    <source>
        <dbReference type="ARBA" id="ARBA00023136"/>
    </source>
</evidence>
<feature type="transmembrane region" description="Helical" evidence="9">
    <location>
        <begin position="367"/>
        <end position="390"/>
    </location>
</feature>
<dbReference type="SUPFAM" id="SSF103473">
    <property type="entry name" value="MFS general substrate transporter"/>
    <property type="match status" value="1"/>
</dbReference>
<keyword evidence="5 9" id="KW-1133">Transmembrane helix</keyword>
<feature type="transmembrane region" description="Helical" evidence="9">
    <location>
        <begin position="74"/>
        <end position="94"/>
    </location>
</feature>
<evidence type="ECO:0000256" key="2">
    <source>
        <dbReference type="ARBA" id="ARBA00010992"/>
    </source>
</evidence>
<dbReference type="InterPro" id="IPR005828">
    <property type="entry name" value="MFS_sugar_transport-like"/>
</dbReference>
<comment type="subcellular location">
    <subcellularLocation>
        <location evidence="1">Membrane</location>
        <topology evidence="1">Multi-pass membrane protein</topology>
    </subcellularLocation>
</comment>
<feature type="domain" description="Major facilitator superfamily (MFS) profile" evidence="10">
    <location>
        <begin position="9"/>
        <end position="422"/>
    </location>
</feature>
<feature type="transmembrane region" description="Helical" evidence="9">
    <location>
        <begin position="333"/>
        <end position="355"/>
    </location>
</feature>
<evidence type="ECO:0000256" key="8">
    <source>
        <dbReference type="SAM" id="MobiDB-lite"/>
    </source>
</evidence>
<comment type="caution">
    <text evidence="11">The sequence shown here is derived from an EMBL/GenBank/DDBJ whole genome shotgun (WGS) entry which is preliminary data.</text>
</comment>
<evidence type="ECO:0000256" key="4">
    <source>
        <dbReference type="ARBA" id="ARBA00022692"/>
    </source>
</evidence>
<feature type="region of interest" description="Disordered" evidence="8">
    <location>
        <begin position="440"/>
        <end position="459"/>
    </location>
</feature>